<dbReference type="PANTHER" id="PTHR43739">
    <property type="entry name" value="XYLOGLUCANASE (EUROFUNG)"/>
    <property type="match status" value="1"/>
</dbReference>
<dbReference type="PANTHER" id="PTHR43739:SF5">
    <property type="entry name" value="EXO-ALPHA-SIALIDASE"/>
    <property type="match status" value="1"/>
</dbReference>
<evidence type="ECO:0000313" key="2">
    <source>
        <dbReference type="Proteomes" id="UP000658258"/>
    </source>
</evidence>
<dbReference type="InterPro" id="IPR052025">
    <property type="entry name" value="Xyloglucanase_GH74"/>
</dbReference>
<accession>A0ABQ3IBG1</accession>
<dbReference type="Proteomes" id="UP000658258">
    <property type="component" value="Unassembled WGS sequence"/>
</dbReference>
<dbReference type="Gene3D" id="2.130.10.10">
    <property type="entry name" value="YVTN repeat-like/Quinoprotein amine dehydrogenase"/>
    <property type="match status" value="1"/>
</dbReference>
<proteinExistence type="predicted"/>
<comment type="caution">
    <text evidence="1">The sequence shown here is derived from an EMBL/GenBank/DDBJ whole genome shotgun (WGS) entry which is preliminary data.</text>
</comment>
<dbReference type="GO" id="GO:0016787">
    <property type="term" value="F:hydrolase activity"/>
    <property type="evidence" value="ECO:0007669"/>
    <property type="project" value="UniProtKB-KW"/>
</dbReference>
<evidence type="ECO:0000313" key="1">
    <source>
        <dbReference type="EMBL" id="GHE72499.1"/>
    </source>
</evidence>
<dbReference type="CDD" id="cd15482">
    <property type="entry name" value="Sialidase_non-viral"/>
    <property type="match status" value="1"/>
</dbReference>
<sequence length="352" mass="39065">MKLVAATDKGLIIYAPTDGKWTLTDLAFVGLPVGAFHTDEEGNWWVAINHKHWGSKLYLSGNEGKSFEEVAVPRHELNQNDTVRSIWTIQSTYINSALKLYIGTEPAALFVSDNYGQSFQEITGLSQHPSRPEWQGGGKGSKNPFLHSIVFHPHKPEELLVGISCAGVFKCSDEGHTWHPANKGLKAFYLPDNSAPIGHDPHAILRHPQNHEVLWQQNHCGVFRSIDNGDNWQDVSDPNGMASYGFALAIDETDINKAWVIPAQSDDLRYPHDCKLAVYHTQDAGKSWQSTSNGLPQHTSFDLVLRAAFAKKGNYMAFGTNNGNLYLSVNQGNDWLTINQNLSTIRSISFVG</sequence>
<keyword evidence="2" id="KW-1185">Reference proteome</keyword>
<dbReference type="EMBL" id="BNAG01000004">
    <property type="protein sequence ID" value="GHE72499.1"/>
    <property type="molecule type" value="Genomic_DNA"/>
</dbReference>
<dbReference type="InterPro" id="IPR015943">
    <property type="entry name" value="WD40/YVTN_repeat-like_dom_sf"/>
</dbReference>
<dbReference type="RefSeq" id="WP_189631201.1">
    <property type="nucleotide sequence ID" value="NZ_BNAG01000004.1"/>
</dbReference>
<name>A0ABQ3IBG1_9BACT</name>
<protein>
    <submittedName>
        <fullName evidence="1">Glycosyl hydrolase</fullName>
    </submittedName>
</protein>
<dbReference type="SUPFAM" id="SSF110296">
    <property type="entry name" value="Oligoxyloglucan reducing end-specific cellobiohydrolase"/>
    <property type="match status" value="1"/>
</dbReference>
<reference evidence="2" key="1">
    <citation type="journal article" date="2019" name="Int. J. Syst. Evol. Microbiol.">
        <title>The Global Catalogue of Microorganisms (GCM) 10K type strain sequencing project: providing services to taxonomists for standard genome sequencing and annotation.</title>
        <authorList>
            <consortium name="The Broad Institute Genomics Platform"/>
            <consortium name="The Broad Institute Genome Sequencing Center for Infectious Disease"/>
            <person name="Wu L."/>
            <person name="Ma J."/>
        </authorList>
    </citation>
    <scope>NUCLEOTIDE SEQUENCE [LARGE SCALE GENOMIC DNA]</scope>
    <source>
        <strain evidence="2">CGMCC 1.15111</strain>
    </source>
</reference>
<organism evidence="1 2">
    <name type="scientific">Roseivirga thermotolerans</name>
    <dbReference type="NCBI Taxonomy" id="1758176"/>
    <lineage>
        <taxon>Bacteria</taxon>
        <taxon>Pseudomonadati</taxon>
        <taxon>Bacteroidota</taxon>
        <taxon>Cytophagia</taxon>
        <taxon>Cytophagales</taxon>
        <taxon>Roseivirgaceae</taxon>
        <taxon>Roseivirga</taxon>
    </lineage>
</organism>
<gene>
    <name evidence="1" type="ORF">GCM10011340_31040</name>
</gene>
<keyword evidence="1" id="KW-0378">Hydrolase</keyword>